<evidence type="ECO:0008006" key="4">
    <source>
        <dbReference type="Google" id="ProtNLM"/>
    </source>
</evidence>
<evidence type="ECO:0000313" key="2">
    <source>
        <dbReference type="EMBL" id="KAJ8378942.1"/>
    </source>
</evidence>
<dbReference type="AlphaFoldDB" id="A0AAD7REY7"/>
<gene>
    <name evidence="2" type="ORF">AAFF_G00233070</name>
</gene>
<dbReference type="InterPro" id="IPR036179">
    <property type="entry name" value="Ig-like_dom_sf"/>
</dbReference>
<dbReference type="SUPFAM" id="SSF48726">
    <property type="entry name" value="Immunoglobulin"/>
    <property type="match status" value="2"/>
</dbReference>
<comment type="caution">
    <text evidence="2">The sequence shown here is derived from an EMBL/GenBank/DDBJ whole genome shotgun (WGS) entry which is preliminary data.</text>
</comment>
<organism evidence="2 3">
    <name type="scientific">Aldrovandia affinis</name>
    <dbReference type="NCBI Taxonomy" id="143900"/>
    <lineage>
        <taxon>Eukaryota</taxon>
        <taxon>Metazoa</taxon>
        <taxon>Chordata</taxon>
        <taxon>Craniata</taxon>
        <taxon>Vertebrata</taxon>
        <taxon>Euteleostomi</taxon>
        <taxon>Actinopterygii</taxon>
        <taxon>Neopterygii</taxon>
        <taxon>Teleostei</taxon>
        <taxon>Notacanthiformes</taxon>
        <taxon>Halosauridae</taxon>
        <taxon>Aldrovandia</taxon>
    </lineage>
</organism>
<dbReference type="PANTHER" id="PTHR46484:SF1">
    <property type="entry name" value="SCHWANN CELL MYELIN PROTEIN-RELATED"/>
    <property type="match status" value="1"/>
</dbReference>
<protein>
    <recommendedName>
        <fullName evidence="4">Ig-like domain-containing protein</fullName>
    </recommendedName>
</protein>
<sequence>MFALGWSFSMPSQVTGLRGSCLVIPCRFEYSSTLPSPLRVLWYKYATGGYPVVYDQARPDNIIPEFRGKTNLYKIYQFQSMNRSPHNNMCSLKIYPLEMRHSGQQLYTWVDLNPISSYHRHNYQDKTVQLVVTGDQGRLYCLCSVKHTCPSHPPSLTWNVKDATTTTNHTQSSHGIWETSSTLKFVPTANNYEEELTCSAIFWRGKRQFNQPQPKEGPESNSARWLNVGNVSHSDAPSDFQGRPPRPEKRVSIWGRFSRQQPNDFPNRPPCPEKRRPQGYTANLNVGYRANNETLAGDIVSKPHYPSPKSNLKSATALKHMDDDAGNIYGNM</sequence>
<evidence type="ECO:0000313" key="3">
    <source>
        <dbReference type="Proteomes" id="UP001221898"/>
    </source>
</evidence>
<feature type="compositionally biased region" description="Polar residues" evidence="1">
    <location>
        <begin position="209"/>
        <end position="235"/>
    </location>
</feature>
<dbReference type="Proteomes" id="UP001221898">
    <property type="component" value="Unassembled WGS sequence"/>
</dbReference>
<dbReference type="EMBL" id="JAINUG010000306">
    <property type="protein sequence ID" value="KAJ8378942.1"/>
    <property type="molecule type" value="Genomic_DNA"/>
</dbReference>
<dbReference type="Gene3D" id="2.60.40.10">
    <property type="entry name" value="Immunoglobulins"/>
    <property type="match status" value="2"/>
</dbReference>
<keyword evidence="3" id="KW-1185">Reference proteome</keyword>
<evidence type="ECO:0000256" key="1">
    <source>
        <dbReference type="SAM" id="MobiDB-lite"/>
    </source>
</evidence>
<dbReference type="PANTHER" id="PTHR46484">
    <property type="entry name" value="SI:CH211-171H4.5-RELATED"/>
    <property type="match status" value="1"/>
</dbReference>
<proteinExistence type="predicted"/>
<name>A0AAD7REY7_9TELE</name>
<dbReference type="InterPro" id="IPR013783">
    <property type="entry name" value="Ig-like_fold"/>
</dbReference>
<feature type="region of interest" description="Disordered" evidence="1">
    <location>
        <begin position="209"/>
        <end position="277"/>
    </location>
</feature>
<reference evidence="2" key="1">
    <citation type="journal article" date="2023" name="Science">
        <title>Genome structures resolve the early diversification of teleost fishes.</title>
        <authorList>
            <person name="Parey E."/>
            <person name="Louis A."/>
            <person name="Montfort J."/>
            <person name="Bouchez O."/>
            <person name="Roques C."/>
            <person name="Iampietro C."/>
            <person name="Lluch J."/>
            <person name="Castinel A."/>
            <person name="Donnadieu C."/>
            <person name="Desvignes T."/>
            <person name="Floi Bucao C."/>
            <person name="Jouanno E."/>
            <person name="Wen M."/>
            <person name="Mejri S."/>
            <person name="Dirks R."/>
            <person name="Jansen H."/>
            <person name="Henkel C."/>
            <person name="Chen W.J."/>
            <person name="Zahm M."/>
            <person name="Cabau C."/>
            <person name="Klopp C."/>
            <person name="Thompson A.W."/>
            <person name="Robinson-Rechavi M."/>
            <person name="Braasch I."/>
            <person name="Lecointre G."/>
            <person name="Bobe J."/>
            <person name="Postlethwait J.H."/>
            <person name="Berthelot C."/>
            <person name="Roest Crollius H."/>
            <person name="Guiguen Y."/>
        </authorList>
    </citation>
    <scope>NUCLEOTIDE SEQUENCE</scope>
    <source>
        <strain evidence="2">NC1722</strain>
    </source>
</reference>
<accession>A0AAD7REY7</accession>